<protein>
    <recommendedName>
        <fullName evidence="13">Phosphomannomutase</fullName>
    </recommendedName>
</protein>
<evidence type="ECO:0008006" key="13">
    <source>
        <dbReference type="Google" id="ProtNLM"/>
    </source>
</evidence>
<evidence type="ECO:0000313" key="12">
    <source>
        <dbReference type="Proteomes" id="UP000176326"/>
    </source>
</evidence>
<comment type="cofactor">
    <cofactor evidence="1">
        <name>Mg(2+)</name>
        <dbReference type="ChEBI" id="CHEBI:18420"/>
    </cofactor>
</comment>
<dbReference type="EMBL" id="MHMN01000030">
    <property type="protein sequence ID" value="OGZ28042.1"/>
    <property type="molecule type" value="Genomic_DNA"/>
</dbReference>
<evidence type="ECO:0000256" key="6">
    <source>
        <dbReference type="ARBA" id="ARBA00023235"/>
    </source>
</evidence>
<dbReference type="GO" id="GO:0016868">
    <property type="term" value="F:intramolecular phosphotransferase activity"/>
    <property type="evidence" value="ECO:0007669"/>
    <property type="project" value="InterPro"/>
</dbReference>
<feature type="domain" description="Alpha-D-phosphohexomutase C-terminal" evidence="7">
    <location>
        <begin position="375"/>
        <end position="444"/>
    </location>
</feature>
<dbReference type="GO" id="GO:0046872">
    <property type="term" value="F:metal ion binding"/>
    <property type="evidence" value="ECO:0007669"/>
    <property type="project" value="UniProtKB-KW"/>
</dbReference>
<keyword evidence="3" id="KW-0597">Phosphoprotein</keyword>
<evidence type="ECO:0000313" key="11">
    <source>
        <dbReference type="EMBL" id="OGZ28042.1"/>
    </source>
</evidence>
<dbReference type="Pfam" id="PF02878">
    <property type="entry name" value="PGM_PMM_I"/>
    <property type="match status" value="1"/>
</dbReference>
<dbReference type="PRINTS" id="PR00509">
    <property type="entry name" value="PGMPMM"/>
</dbReference>
<evidence type="ECO:0000256" key="5">
    <source>
        <dbReference type="ARBA" id="ARBA00022842"/>
    </source>
</evidence>
<dbReference type="Gene3D" id="3.40.120.10">
    <property type="entry name" value="Alpha-D-Glucose-1,6-Bisphosphate, subunit A, domain 3"/>
    <property type="match status" value="3"/>
</dbReference>
<dbReference type="InterPro" id="IPR005846">
    <property type="entry name" value="A-D-PHexomutase_a/b/a-III"/>
</dbReference>
<dbReference type="InterPro" id="IPR005843">
    <property type="entry name" value="A-D-PHexomutase_C"/>
</dbReference>
<dbReference type="Gene3D" id="3.30.310.50">
    <property type="entry name" value="Alpha-D-phosphohexomutase, C-terminal domain"/>
    <property type="match status" value="1"/>
</dbReference>
<evidence type="ECO:0000256" key="1">
    <source>
        <dbReference type="ARBA" id="ARBA00001946"/>
    </source>
</evidence>
<feature type="domain" description="Alpha-D-phosphohexomutase alpha/beta/alpha" evidence="9">
    <location>
        <begin position="153"/>
        <end position="252"/>
    </location>
</feature>
<evidence type="ECO:0000256" key="2">
    <source>
        <dbReference type="ARBA" id="ARBA00010231"/>
    </source>
</evidence>
<comment type="caution">
    <text evidence="11">The sequence shown here is derived from an EMBL/GenBank/DDBJ whole genome shotgun (WGS) entry which is preliminary data.</text>
</comment>
<evidence type="ECO:0000256" key="4">
    <source>
        <dbReference type="ARBA" id="ARBA00022723"/>
    </source>
</evidence>
<dbReference type="Pfam" id="PF02879">
    <property type="entry name" value="PGM_PMM_II"/>
    <property type="match status" value="1"/>
</dbReference>
<dbReference type="InterPro" id="IPR005844">
    <property type="entry name" value="A-D-PHexomutase_a/b/a-I"/>
</dbReference>
<dbReference type="InterPro" id="IPR036900">
    <property type="entry name" value="A-D-PHexomutase_C_sf"/>
</dbReference>
<comment type="similarity">
    <text evidence="2">Belongs to the phosphohexose mutase family.</text>
</comment>
<keyword evidence="4" id="KW-0479">Metal-binding</keyword>
<dbReference type="PANTHER" id="PTHR43771:SF1">
    <property type="entry name" value="PHOSPHOMANNOMUTASE"/>
    <property type="match status" value="1"/>
</dbReference>
<evidence type="ECO:0000256" key="3">
    <source>
        <dbReference type="ARBA" id="ARBA00022553"/>
    </source>
</evidence>
<dbReference type="InterPro" id="IPR005845">
    <property type="entry name" value="A-D-PHexomutase_a/b/a-II"/>
</dbReference>
<gene>
    <name evidence="11" type="ORF">A2427_00805</name>
</gene>
<dbReference type="SUPFAM" id="SSF53738">
    <property type="entry name" value="Phosphoglucomutase, first 3 domains"/>
    <property type="match status" value="3"/>
</dbReference>
<name>A0A1G2ER78_9BACT</name>
<evidence type="ECO:0000259" key="7">
    <source>
        <dbReference type="Pfam" id="PF00408"/>
    </source>
</evidence>
<dbReference type="SUPFAM" id="SSF55957">
    <property type="entry name" value="Phosphoglucomutase, C-terminal domain"/>
    <property type="match status" value="1"/>
</dbReference>
<dbReference type="CDD" id="cd03089">
    <property type="entry name" value="PMM_PGM"/>
    <property type="match status" value="1"/>
</dbReference>
<dbReference type="AlphaFoldDB" id="A0A1G2ER78"/>
<evidence type="ECO:0000259" key="9">
    <source>
        <dbReference type="Pfam" id="PF02879"/>
    </source>
</evidence>
<proteinExistence type="inferred from homology"/>
<dbReference type="PANTHER" id="PTHR43771">
    <property type="entry name" value="PHOSPHOMANNOMUTASE"/>
    <property type="match status" value="1"/>
</dbReference>
<reference evidence="11 12" key="1">
    <citation type="journal article" date="2016" name="Nat. Commun.">
        <title>Thousands of microbial genomes shed light on interconnected biogeochemical processes in an aquifer system.</title>
        <authorList>
            <person name="Anantharaman K."/>
            <person name="Brown C.T."/>
            <person name="Hug L.A."/>
            <person name="Sharon I."/>
            <person name="Castelle C.J."/>
            <person name="Probst A.J."/>
            <person name="Thomas B.C."/>
            <person name="Singh A."/>
            <person name="Wilkins M.J."/>
            <person name="Karaoz U."/>
            <person name="Brodie E.L."/>
            <person name="Williams K.H."/>
            <person name="Hubbard S.S."/>
            <person name="Banfield J.F."/>
        </authorList>
    </citation>
    <scope>NUCLEOTIDE SEQUENCE [LARGE SCALE GENOMIC DNA]</scope>
</reference>
<keyword evidence="5" id="KW-0460">Magnesium</keyword>
<evidence type="ECO:0000259" key="10">
    <source>
        <dbReference type="Pfam" id="PF02880"/>
    </source>
</evidence>
<feature type="domain" description="Alpha-D-phosphohexomutase alpha/beta/alpha" evidence="10">
    <location>
        <begin position="262"/>
        <end position="370"/>
    </location>
</feature>
<dbReference type="InterPro" id="IPR005841">
    <property type="entry name" value="Alpha-D-phosphohexomutase_SF"/>
</dbReference>
<dbReference type="Pfam" id="PF02880">
    <property type="entry name" value="PGM_PMM_III"/>
    <property type="match status" value="1"/>
</dbReference>
<dbReference type="Pfam" id="PF00408">
    <property type="entry name" value="PGM_PMM_IV"/>
    <property type="match status" value="1"/>
</dbReference>
<organism evidence="11 12">
    <name type="scientific">Candidatus Nealsonbacteria bacterium RIFOXYC1_FULL_40_7</name>
    <dbReference type="NCBI Taxonomy" id="1801678"/>
    <lineage>
        <taxon>Bacteria</taxon>
        <taxon>Candidatus Nealsoniibacteriota</taxon>
    </lineage>
</organism>
<sequence>MTIDPSIFKAYDIRGIYPDNITPLLAYKIGQAYAEFIKPKGEVVVGNDVRLHSEELKMKVAEGLTDSGVDVADIGLISTDMYYFAVGNYGFAGGIQSSASHNPPEFHGFKMIREKVIPLTFEDGISQIRDLIVKDGFVKSEAKGKIRKLSIDDDYVDYILSWLKIKDIKHFKVVINPNFGYAGVMFRKIVERGNLPIEIIGLNDKPDGTFPKGRPDPFIPENRVEISGLVKSSEADFGIAWDADADRVFFCADGGLFAEPYYLNTVLIKQMLKKYPGEKIIYDPRYTWALIDAIKENGGEPVISKVGHSYIKEKMRGVNALYATESSGHSYFRDFWYADNGMIPVMQILEFLTENDVKLSDVIKPVMNKYFISGEINTEVSDKEAKMEEIAEKYADGNISRLDGVAVEYGDFRFVVRPSNTESLLRLTLEAKSKELMEVKRDEVLGIIRSGA</sequence>
<evidence type="ECO:0000259" key="8">
    <source>
        <dbReference type="Pfam" id="PF02878"/>
    </source>
</evidence>
<keyword evidence="6" id="KW-0413">Isomerase</keyword>
<dbReference type="GO" id="GO:0005975">
    <property type="term" value="P:carbohydrate metabolic process"/>
    <property type="evidence" value="ECO:0007669"/>
    <property type="project" value="InterPro"/>
</dbReference>
<dbReference type="InterPro" id="IPR016055">
    <property type="entry name" value="A-D-PHexomutase_a/b/a-I/II/III"/>
</dbReference>
<feature type="domain" description="Alpha-D-phosphohexomutase alpha/beta/alpha" evidence="8">
    <location>
        <begin position="7"/>
        <end position="132"/>
    </location>
</feature>
<dbReference type="Proteomes" id="UP000176326">
    <property type="component" value="Unassembled WGS sequence"/>
</dbReference>
<accession>A0A1G2ER78</accession>